<sequence>MASIHSEYHRFLAHLAQRQVHDDVCRLAHLVLDHLQPLAEVGAARRGRSTRMAPLAVAHLAQMPVAYQGDGHGPEVGPALGRLRQLEVGPFRGFMRQETFDLSHDITLVYGANGTGKSSFCEALEVAMLGSISEAQVKRVDQRTYCNNARLRRHVAPVLSSGAPDQAQAVQPNEAEYRFCFIEKNRLDDFARIAARTPGDQRQLIATLFGVDQFSDFVRGFNPALDQDLMLVGAQATQLAQRRLQLANSEQTIAAYPQKIAAVENSEQALAQRMSPGATYQACVDWLLGTPEQQGRLPYVQAQLVAVPPAVHEVSQARLQTLLDEAYHLQGLWQAATGQLSARAGEVSYAKLYEAVLALTDGATTCPACGTGLAAVAQDPFAKARTGLEQLAQLATLQQQEAGLRTQLSEAVRALWDEMRRVVAVGANACPAQLQAAGLPPLPPTSTGAWLGAWVDGDRRAWNALLQVTEIIERADAQAREAHALRGALARERDALDQHRLEIERLRTIRMTADQEMAAARQTVAQFDEANRELIESVATEVPVVAHHLRVKAAYDGFLPEIQAYLAALPGVLLQGLGEQARNLYNAFNRADPPGDLLHALWLPVAENGKIEVEFTGEPGVRYDALVVFSEGHIKCLGLAILLAKNIAQGCPVVIFDDVVNAIDDDHRDGIWRTFFEDGLLVGKQVILTSHAEEFLHRIQQELGARRAGSIKRYKFLPHQGEHELRVDSDPPTKNYVLLAQQALAADEKREALRQARPALESLTDRLWTWLGRRADGRIELKLGGPRSPWELNNKCAKLRSAVDRISAQHAGAPDVVVALTRLLGVGAGSIEWGCLNSGVHDSQRDHEFDRSLVRVIVESITALDAALDVLQNR</sequence>
<dbReference type="PANTHER" id="PTHR32182">
    <property type="entry name" value="DNA REPLICATION AND REPAIR PROTEIN RECF"/>
    <property type="match status" value="1"/>
</dbReference>
<reference evidence="3 4" key="1">
    <citation type="submission" date="2016-09" db="EMBL/GenBank/DDBJ databases">
        <title>Phylogenomics of Achromobacter.</title>
        <authorList>
            <person name="Jeukens J."/>
            <person name="Freschi L."/>
            <person name="Vincent A.T."/>
            <person name="Emond-Rheault J.-G."/>
            <person name="Kukavica-Ibrulj I."/>
            <person name="Charette S.J."/>
            <person name="Levesque R.C."/>
        </authorList>
    </citation>
    <scope>NUCLEOTIDE SEQUENCE [LARGE SCALE GENOMIC DNA]</scope>
    <source>
        <strain evidence="3 4">AUS488</strain>
    </source>
</reference>
<evidence type="ECO:0000313" key="4">
    <source>
        <dbReference type="Proteomes" id="UP000187251"/>
    </source>
</evidence>
<evidence type="ECO:0000259" key="2">
    <source>
        <dbReference type="Pfam" id="PF13476"/>
    </source>
</evidence>
<dbReference type="Pfam" id="PF13476">
    <property type="entry name" value="AAA_23"/>
    <property type="match status" value="1"/>
</dbReference>
<organism evidence="3 4">
    <name type="scientific">Alcaligenes xylosoxydans xylosoxydans</name>
    <name type="common">Achromobacter xylosoxidans</name>
    <dbReference type="NCBI Taxonomy" id="85698"/>
    <lineage>
        <taxon>Bacteria</taxon>
        <taxon>Pseudomonadati</taxon>
        <taxon>Pseudomonadota</taxon>
        <taxon>Betaproteobacteria</taxon>
        <taxon>Burkholderiales</taxon>
        <taxon>Alcaligenaceae</taxon>
        <taxon>Achromobacter</taxon>
    </lineage>
</organism>
<dbReference type="Proteomes" id="UP000187251">
    <property type="component" value="Unassembled WGS sequence"/>
</dbReference>
<dbReference type="InterPro" id="IPR027417">
    <property type="entry name" value="P-loop_NTPase"/>
</dbReference>
<dbReference type="SUPFAM" id="SSF52540">
    <property type="entry name" value="P-loop containing nucleoside triphosphate hydrolases"/>
    <property type="match status" value="1"/>
</dbReference>
<comment type="caution">
    <text evidence="3">The sequence shown here is derived from an EMBL/GenBank/DDBJ whole genome shotgun (WGS) entry which is preliminary data.</text>
</comment>
<dbReference type="AlphaFoldDB" id="A0A1R1JP12"/>
<name>A0A1R1JP12_ALCXX</name>
<protein>
    <submittedName>
        <fullName evidence="3">ATPase</fullName>
    </submittedName>
</protein>
<proteinExistence type="predicted"/>
<evidence type="ECO:0000313" key="3">
    <source>
        <dbReference type="EMBL" id="OMG81065.1"/>
    </source>
</evidence>
<dbReference type="GO" id="GO:0000731">
    <property type="term" value="P:DNA synthesis involved in DNA repair"/>
    <property type="evidence" value="ECO:0007669"/>
    <property type="project" value="TreeGrafter"/>
</dbReference>
<gene>
    <name evidence="3" type="ORF">BIZ92_31710</name>
</gene>
<dbReference type="GO" id="GO:0006302">
    <property type="term" value="P:double-strand break repair"/>
    <property type="evidence" value="ECO:0007669"/>
    <property type="project" value="InterPro"/>
</dbReference>
<dbReference type="GO" id="GO:0016887">
    <property type="term" value="F:ATP hydrolysis activity"/>
    <property type="evidence" value="ECO:0007669"/>
    <property type="project" value="InterPro"/>
</dbReference>
<dbReference type="OrthoDB" id="8670240at2"/>
<feature type="coiled-coil region" evidence="1">
    <location>
        <begin position="489"/>
        <end position="516"/>
    </location>
</feature>
<dbReference type="PANTHER" id="PTHR32182:SF0">
    <property type="entry name" value="DNA REPLICATION AND REPAIR PROTEIN RECF"/>
    <property type="match status" value="1"/>
</dbReference>
<feature type="domain" description="Rad50/SbcC-type AAA" evidence="2">
    <location>
        <begin position="91"/>
        <end position="139"/>
    </location>
</feature>
<dbReference type="EMBL" id="MJMN01000034">
    <property type="protein sequence ID" value="OMG81065.1"/>
    <property type="molecule type" value="Genomic_DNA"/>
</dbReference>
<dbReference type="Gene3D" id="3.40.50.300">
    <property type="entry name" value="P-loop containing nucleotide triphosphate hydrolases"/>
    <property type="match status" value="2"/>
</dbReference>
<keyword evidence="1" id="KW-0175">Coiled coil</keyword>
<dbReference type="CDD" id="cd00267">
    <property type="entry name" value="ABC_ATPase"/>
    <property type="match status" value="1"/>
</dbReference>
<evidence type="ECO:0000256" key="1">
    <source>
        <dbReference type="SAM" id="Coils"/>
    </source>
</evidence>
<accession>A0A1R1JP12</accession>
<dbReference type="RefSeq" id="WP_011871449.1">
    <property type="nucleotide sequence ID" value="NZ_CYTX01000001.1"/>
</dbReference>
<dbReference type="InterPro" id="IPR038729">
    <property type="entry name" value="Rad50/SbcC_AAA"/>
</dbReference>